<dbReference type="AlphaFoldDB" id="A0AAV6NP60"/>
<reference evidence="2 3" key="1">
    <citation type="journal article" date="2021" name="Hortic Res">
        <title>The domestication of Cucurbita argyrosperma as revealed by the genome of its wild relative.</title>
        <authorList>
            <person name="Barrera-Redondo J."/>
            <person name="Sanchez-de la Vega G."/>
            <person name="Aguirre-Liguori J.A."/>
            <person name="Castellanos-Morales G."/>
            <person name="Gutierrez-Guerrero Y.T."/>
            <person name="Aguirre-Dugua X."/>
            <person name="Aguirre-Planter E."/>
            <person name="Tenaillon M.I."/>
            <person name="Lira-Saade R."/>
            <person name="Eguiarte L.E."/>
        </authorList>
    </citation>
    <scope>NUCLEOTIDE SEQUENCE [LARGE SCALE GENOMIC DNA]</scope>
    <source>
        <strain evidence="2">JBR-2021</strain>
    </source>
</reference>
<proteinExistence type="predicted"/>
<evidence type="ECO:0000313" key="3">
    <source>
        <dbReference type="Proteomes" id="UP000685013"/>
    </source>
</evidence>
<dbReference type="PROSITE" id="PS50811">
    <property type="entry name" value="WRKY"/>
    <property type="match status" value="1"/>
</dbReference>
<protein>
    <submittedName>
        <fullName evidence="2">WRKY transcription factor 70</fullName>
    </submittedName>
</protein>
<name>A0AAV6NP60_9ROSI</name>
<feature type="non-terminal residue" evidence="2">
    <location>
        <position position="1"/>
    </location>
</feature>
<accession>A0AAV6NP60</accession>
<feature type="domain" description="WRKY" evidence="1">
    <location>
        <begin position="113"/>
        <end position="181"/>
    </location>
</feature>
<dbReference type="InterPro" id="IPR003657">
    <property type="entry name" value="WRKY_dom"/>
</dbReference>
<dbReference type="SMART" id="SM00774">
    <property type="entry name" value="WRKY"/>
    <property type="match status" value="1"/>
</dbReference>
<dbReference type="InterPro" id="IPR044810">
    <property type="entry name" value="WRKY_plant"/>
</dbReference>
<keyword evidence="3" id="KW-1185">Reference proteome</keyword>
<comment type="caution">
    <text evidence="2">The sequence shown here is derived from an EMBL/GenBank/DDBJ whole genome shotgun (WGS) entry which is preliminary data.</text>
</comment>
<dbReference type="GO" id="GO:0003700">
    <property type="term" value="F:DNA-binding transcription factor activity"/>
    <property type="evidence" value="ECO:0007669"/>
    <property type="project" value="InterPro"/>
</dbReference>
<dbReference type="EMBL" id="JAGKQH010000004">
    <property type="protein sequence ID" value="KAG6600871.1"/>
    <property type="molecule type" value="Genomic_DNA"/>
</dbReference>
<evidence type="ECO:0000313" key="2">
    <source>
        <dbReference type="EMBL" id="KAG6600871.1"/>
    </source>
</evidence>
<sequence length="266" mass="29562">MEATGYRHQRLTAEARRRIMEILRRGRQSAAQLQIDLQSAAAAATGLNWLALADQIESSFAEVISLVVSSESASCPDHSLCSDLDSGYSRRSPAVKDLGRGNKRRKLANSRTVTAATAEDGRAWRKYGQKAIQNKTYPKSYYRCTHKYDQSCPAVKHVQRIEDSSKIMYEITYISDHTCVPASPTADTSSNSYNLICFSDSHNGQFTEGTDDDATKVGETTMNEIHLWPEFNDFETQYGGMGLNQVDLISPLLYMRTGATAALVLR</sequence>
<dbReference type="Pfam" id="PF03106">
    <property type="entry name" value="WRKY"/>
    <property type="match status" value="1"/>
</dbReference>
<evidence type="ECO:0000259" key="1">
    <source>
        <dbReference type="PROSITE" id="PS50811"/>
    </source>
</evidence>
<organism evidence="2 3">
    <name type="scientific">Cucurbita argyrosperma subsp. sororia</name>
    <dbReference type="NCBI Taxonomy" id="37648"/>
    <lineage>
        <taxon>Eukaryota</taxon>
        <taxon>Viridiplantae</taxon>
        <taxon>Streptophyta</taxon>
        <taxon>Embryophyta</taxon>
        <taxon>Tracheophyta</taxon>
        <taxon>Spermatophyta</taxon>
        <taxon>Magnoliopsida</taxon>
        <taxon>eudicotyledons</taxon>
        <taxon>Gunneridae</taxon>
        <taxon>Pentapetalae</taxon>
        <taxon>rosids</taxon>
        <taxon>fabids</taxon>
        <taxon>Cucurbitales</taxon>
        <taxon>Cucurbitaceae</taxon>
        <taxon>Cucurbiteae</taxon>
        <taxon>Cucurbita</taxon>
    </lineage>
</organism>
<dbReference type="GO" id="GO:0043565">
    <property type="term" value="F:sequence-specific DNA binding"/>
    <property type="evidence" value="ECO:0007669"/>
    <property type="project" value="InterPro"/>
</dbReference>
<dbReference type="PANTHER" id="PTHR31282">
    <property type="entry name" value="WRKY TRANSCRIPTION FACTOR 21-RELATED"/>
    <property type="match status" value="1"/>
</dbReference>
<gene>
    <name evidence="2" type="primary">WRKY70-2</name>
    <name evidence="2" type="ORF">SDJN03_06104</name>
</gene>
<dbReference type="Proteomes" id="UP000685013">
    <property type="component" value="Chromosome 4"/>
</dbReference>